<comment type="subcellular location">
    <subcellularLocation>
        <location evidence="1">Cell membrane</location>
        <topology evidence="1">Multi-pass membrane protein</topology>
    </subcellularLocation>
</comment>
<dbReference type="InterPro" id="IPR000276">
    <property type="entry name" value="GPCR_Rhodpsn"/>
</dbReference>
<evidence type="ECO:0000256" key="10">
    <source>
        <dbReference type="SAM" id="MobiDB-lite"/>
    </source>
</evidence>
<evidence type="ECO:0000256" key="1">
    <source>
        <dbReference type="ARBA" id="ARBA00004651"/>
    </source>
</evidence>
<dbReference type="GeneID" id="100373298"/>
<feature type="transmembrane region" description="Helical" evidence="11">
    <location>
        <begin position="178"/>
        <end position="199"/>
    </location>
</feature>
<dbReference type="PROSITE" id="PS00237">
    <property type="entry name" value="G_PROTEIN_RECEP_F1_1"/>
    <property type="match status" value="1"/>
</dbReference>
<keyword evidence="8 9" id="KW-0807">Transducer</keyword>
<evidence type="ECO:0000313" key="14">
    <source>
        <dbReference type="RefSeq" id="XP_006825733.1"/>
    </source>
</evidence>
<evidence type="ECO:0000313" key="13">
    <source>
        <dbReference type="Proteomes" id="UP000694865"/>
    </source>
</evidence>
<feature type="transmembrane region" description="Helical" evidence="11">
    <location>
        <begin position="220"/>
        <end position="242"/>
    </location>
</feature>
<dbReference type="PANTHER" id="PTHR24248:SF185">
    <property type="entry name" value="DOPAMINE RECEPTOR 2"/>
    <property type="match status" value="1"/>
</dbReference>
<evidence type="ECO:0000256" key="7">
    <source>
        <dbReference type="ARBA" id="ARBA00023170"/>
    </source>
</evidence>
<dbReference type="SMART" id="SM01381">
    <property type="entry name" value="7TM_GPCR_Srsx"/>
    <property type="match status" value="1"/>
</dbReference>
<keyword evidence="7 9" id="KW-0675">Receptor</keyword>
<evidence type="ECO:0000256" key="8">
    <source>
        <dbReference type="ARBA" id="ARBA00023224"/>
    </source>
</evidence>
<dbReference type="PRINTS" id="PR00237">
    <property type="entry name" value="GPCRRHODOPSN"/>
</dbReference>
<keyword evidence="2" id="KW-1003">Cell membrane</keyword>
<reference evidence="14" key="1">
    <citation type="submission" date="2025-08" db="UniProtKB">
        <authorList>
            <consortium name="RefSeq"/>
        </authorList>
    </citation>
    <scope>IDENTIFICATION</scope>
    <source>
        <tissue evidence="14">Testes</tissue>
    </source>
</reference>
<dbReference type="Proteomes" id="UP000694865">
    <property type="component" value="Unplaced"/>
</dbReference>
<evidence type="ECO:0000256" key="4">
    <source>
        <dbReference type="ARBA" id="ARBA00022989"/>
    </source>
</evidence>
<feature type="region of interest" description="Disordered" evidence="10">
    <location>
        <begin position="463"/>
        <end position="486"/>
    </location>
</feature>
<evidence type="ECO:0000256" key="11">
    <source>
        <dbReference type="SAM" id="Phobius"/>
    </source>
</evidence>
<feature type="transmembrane region" description="Helical" evidence="11">
    <location>
        <begin position="103"/>
        <end position="127"/>
    </location>
</feature>
<feature type="transmembrane region" description="Helical" evidence="11">
    <location>
        <begin position="262"/>
        <end position="284"/>
    </location>
</feature>
<keyword evidence="3 9" id="KW-0812">Transmembrane</keyword>
<feature type="transmembrane region" description="Helical" evidence="11">
    <location>
        <begin position="139"/>
        <end position="158"/>
    </location>
</feature>
<evidence type="ECO:0000259" key="12">
    <source>
        <dbReference type="PROSITE" id="PS50262"/>
    </source>
</evidence>
<name>A0ABM0N0E2_SACKO</name>
<dbReference type="InterPro" id="IPR017452">
    <property type="entry name" value="GPCR_Rhodpsn_7TM"/>
</dbReference>
<feature type="domain" description="G-protein coupled receptors family 1 profile" evidence="12">
    <location>
        <begin position="119"/>
        <end position="433"/>
    </location>
</feature>
<keyword evidence="4 11" id="KW-1133">Transmembrane helix</keyword>
<keyword evidence="6 11" id="KW-0472">Membrane</keyword>
<evidence type="ECO:0000256" key="6">
    <source>
        <dbReference type="ARBA" id="ARBA00023136"/>
    </source>
</evidence>
<dbReference type="PROSITE" id="PS50262">
    <property type="entry name" value="G_PROTEIN_RECEP_F1_2"/>
    <property type="match status" value="1"/>
</dbReference>
<proteinExistence type="inferred from homology"/>
<organism evidence="13 14">
    <name type="scientific">Saccoglossus kowalevskii</name>
    <name type="common">Acorn worm</name>
    <dbReference type="NCBI Taxonomy" id="10224"/>
    <lineage>
        <taxon>Eukaryota</taxon>
        <taxon>Metazoa</taxon>
        <taxon>Hemichordata</taxon>
        <taxon>Enteropneusta</taxon>
        <taxon>Harrimaniidae</taxon>
        <taxon>Saccoglossus</taxon>
    </lineage>
</organism>
<keyword evidence="13" id="KW-1185">Reference proteome</keyword>
<evidence type="ECO:0000256" key="9">
    <source>
        <dbReference type="RuleBase" id="RU000688"/>
    </source>
</evidence>
<dbReference type="Gene3D" id="1.20.1070.10">
    <property type="entry name" value="Rhodopsin 7-helix transmembrane proteins"/>
    <property type="match status" value="1"/>
</dbReference>
<accession>A0ABM0N0E2</accession>
<dbReference type="CDD" id="cd15067">
    <property type="entry name" value="7tmA_Dop1R2-like"/>
    <property type="match status" value="1"/>
</dbReference>
<comment type="similarity">
    <text evidence="9">Belongs to the G-protein coupled receptor 1 family.</text>
</comment>
<dbReference type="SUPFAM" id="SSF81321">
    <property type="entry name" value="Family A G protein-coupled receptor-like"/>
    <property type="match status" value="1"/>
</dbReference>
<keyword evidence="5 9" id="KW-0297">G-protein coupled receptor</keyword>
<feature type="compositionally biased region" description="Polar residues" evidence="10">
    <location>
        <begin position="471"/>
        <end position="486"/>
    </location>
</feature>
<feature type="transmembrane region" description="Helical" evidence="11">
    <location>
        <begin position="378"/>
        <end position="402"/>
    </location>
</feature>
<gene>
    <name evidence="14" type="primary">LOC100373298</name>
</gene>
<sequence>MNSTANITSPVFHGADGNNTLDRDIANLTAFWGNESVYEQWYSHDSMRNNDSIGHGYFVDQGELSVYLSAVNVTINFSQIRGNDSNFTSDEYIVTTTVSATKVLLGLFLSLCCMVTVLGNILVMVAVSRMSYLRTVTNFFIVSLAVADLLVGSIIIPFTITLEMTGGYWPFGVIWCDLWRSFDVLSATASIMNLCVISLDRYWAITDPISYPGRMSFKRAYITIFFVWFCSMSISFPAIAWWRAVDPIDNGKNVCLFTDDTLYRILSSCISFYVPLFVMVFVYYKIYRAAAIQMRSLRRGMKTLNNDADFKGGVLTLRIHRGGGAAYRTHNHVNGNSTHETDSLDSQIRRGNRAMPVRRLHISKRFIRLAKERKAAKTLGIVMGVFIICWLPFFVLNVLYGICGDVCVENADLLYNLFTWLGYLNSGVNPFIYAFSSRDFKRAFIKILCTCLPTNLNTQIHMPRRPKQRKNSNTFSSHVETTILSI</sequence>
<protein>
    <submittedName>
        <fullName evidence="14">Dopamine receptor 2-like</fullName>
    </submittedName>
</protein>
<evidence type="ECO:0000256" key="3">
    <source>
        <dbReference type="ARBA" id="ARBA00022692"/>
    </source>
</evidence>
<evidence type="ECO:0000256" key="2">
    <source>
        <dbReference type="ARBA" id="ARBA00022475"/>
    </source>
</evidence>
<dbReference type="RefSeq" id="XP_006825733.1">
    <property type="nucleotide sequence ID" value="XM_006825670.1"/>
</dbReference>
<feature type="transmembrane region" description="Helical" evidence="11">
    <location>
        <begin position="414"/>
        <end position="436"/>
    </location>
</feature>
<evidence type="ECO:0000256" key="5">
    <source>
        <dbReference type="ARBA" id="ARBA00023040"/>
    </source>
</evidence>
<dbReference type="PANTHER" id="PTHR24248">
    <property type="entry name" value="ADRENERGIC RECEPTOR-RELATED G-PROTEIN COUPLED RECEPTOR"/>
    <property type="match status" value="1"/>
</dbReference>
<dbReference type="Pfam" id="PF00001">
    <property type="entry name" value="7tm_1"/>
    <property type="match status" value="1"/>
</dbReference>